<dbReference type="AlphaFoldDB" id="A0A5B7GBA8"/>
<keyword evidence="1" id="KW-0472">Membrane</keyword>
<evidence type="ECO:0000256" key="1">
    <source>
        <dbReference type="SAM" id="Phobius"/>
    </source>
</evidence>
<evidence type="ECO:0000313" key="2">
    <source>
        <dbReference type="EMBL" id="MPC57351.1"/>
    </source>
</evidence>
<keyword evidence="1" id="KW-0812">Transmembrane</keyword>
<gene>
    <name evidence="2" type="ORF">E2C01_051330</name>
</gene>
<evidence type="ECO:0000313" key="3">
    <source>
        <dbReference type="Proteomes" id="UP000324222"/>
    </source>
</evidence>
<dbReference type="EMBL" id="VSRR010014714">
    <property type="protein sequence ID" value="MPC57351.1"/>
    <property type="molecule type" value="Genomic_DNA"/>
</dbReference>
<reference evidence="2 3" key="1">
    <citation type="submission" date="2019-05" db="EMBL/GenBank/DDBJ databases">
        <title>Another draft genome of Portunus trituberculatus and its Hox gene families provides insights of decapod evolution.</title>
        <authorList>
            <person name="Jeong J.-H."/>
            <person name="Song I."/>
            <person name="Kim S."/>
            <person name="Choi T."/>
            <person name="Kim D."/>
            <person name="Ryu S."/>
            <person name="Kim W."/>
        </authorList>
    </citation>
    <scope>NUCLEOTIDE SEQUENCE [LARGE SCALE GENOMIC DNA]</scope>
    <source>
        <tissue evidence="2">Muscle</tissue>
    </source>
</reference>
<proteinExistence type="predicted"/>
<sequence length="106" mass="11760">MYYSYVMRCHGTVSRLLISLLYDIPLIGSWLVLSKTKTSTSRLSIEALPYMLIRHPSNPASHTTTSHEHALSAPGRTTGRLAKCFSSALSAASIYQCEARKNLMNL</sequence>
<keyword evidence="3" id="KW-1185">Reference proteome</keyword>
<dbReference type="Proteomes" id="UP000324222">
    <property type="component" value="Unassembled WGS sequence"/>
</dbReference>
<accession>A0A5B7GBA8</accession>
<keyword evidence="1" id="KW-1133">Transmembrane helix</keyword>
<feature type="transmembrane region" description="Helical" evidence="1">
    <location>
        <begin position="12"/>
        <end position="33"/>
    </location>
</feature>
<comment type="caution">
    <text evidence="2">The sequence shown here is derived from an EMBL/GenBank/DDBJ whole genome shotgun (WGS) entry which is preliminary data.</text>
</comment>
<organism evidence="2 3">
    <name type="scientific">Portunus trituberculatus</name>
    <name type="common">Swimming crab</name>
    <name type="synonym">Neptunus trituberculatus</name>
    <dbReference type="NCBI Taxonomy" id="210409"/>
    <lineage>
        <taxon>Eukaryota</taxon>
        <taxon>Metazoa</taxon>
        <taxon>Ecdysozoa</taxon>
        <taxon>Arthropoda</taxon>
        <taxon>Crustacea</taxon>
        <taxon>Multicrustacea</taxon>
        <taxon>Malacostraca</taxon>
        <taxon>Eumalacostraca</taxon>
        <taxon>Eucarida</taxon>
        <taxon>Decapoda</taxon>
        <taxon>Pleocyemata</taxon>
        <taxon>Brachyura</taxon>
        <taxon>Eubrachyura</taxon>
        <taxon>Portunoidea</taxon>
        <taxon>Portunidae</taxon>
        <taxon>Portuninae</taxon>
        <taxon>Portunus</taxon>
    </lineage>
</organism>
<name>A0A5B7GBA8_PORTR</name>
<protein>
    <submittedName>
        <fullName evidence="2">Uncharacterized protein</fullName>
    </submittedName>
</protein>